<accession>A0A2P2MXN4</accession>
<dbReference type="AlphaFoldDB" id="A0A2P2MXN4"/>
<protein>
    <submittedName>
        <fullName evidence="1">Uncharacterized protein</fullName>
    </submittedName>
</protein>
<dbReference type="EMBL" id="GGEC01054475">
    <property type="protein sequence ID" value="MBX34959.1"/>
    <property type="molecule type" value="Transcribed_RNA"/>
</dbReference>
<evidence type="ECO:0000313" key="1">
    <source>
        <dbReference type="EMBL" id="MBX34959.1"/>
    </source>
</evidence>
<sequence length="61" mass="7211">MTRTTCRLLITSITEHSLLTEPILYHHFSQPLYLHKGEIQTMVNKPFEFHRLCFYGECPTS</sequence>
<name>A0A2P2MXN4_RHIMU</name>
<reference evidence="1" key="1">
    <citation type="submission" date="2018-02" db="EMBL/GenBank/DDBJ databases">
        <title>Rhizophora mucronata_Transcriptome.</title>
        <authorList>
            <person name="Meera S.P."/>
            <person name="Sreeshan A."/>
            <person name="Augustine A."/>
        </authorList>
    </citation>
    <scope>NUCLEOTIDE SEQUENCE</scope>
    <source>
        <tissue evidence="1">Leaf</tissue>
    </source>
</reference>
<organism evidence="1">
    <name type="scientific">Rhizophora mucronata</name>
    <name type="common">Asiatic mangrove</name>
    <dbReference type="NCBI Taxonomy" id="61149"/>
    <lineage>
        <taxon>Eukaryota</taxon>
        <taxon>Viridiplantae</taxon>
        <taxon>Streptophyta</taxon>
        <taxon>Embryophyta</taxon>
        <taxon>Tracheophyta</taxon>
        <taxon>Spermatophyta</taxon>
        <taxon>Magnoliopsida</taxon>
        <taxon>eudicotyledons</taxon>
        <taxon>Gunneridae</taxon>
        <taxon>Pentapetalae</taxon>
        <taxon>rosids</taxon>
        <taxon>fabids</taxon>
        <taxon>Malpighiales</taxon>
        <taxon>Rhizophoraceae</taxon>
        <taxon>Rhizophora</taxon>
    </lineage>
</organism>
<proteinExistence type="predicted"/>